<dbReference type="PIRSF" id="PIRSF005642">
    <property type="entry name" value="UCP005642"/>
    <property type="match status" value="1"/>
</dbReference>
<dbReference type="RefSeq" id="WP_011018702.1">
    <property type="nucleotide sequence ID" value="NZ_DUJS01000004.1"/>
</dbReference>
<evidence type="ECO:0000313" key="1">
    <source>
        <dbReference type="EMBL" id="HII70515.1"/>
    </source>
</evidence>
<sequence length="141" mass="15678">MPLNVSRYFALAPGTGVSPKELVQWLLENSPPEVTIKETCFGAIADGPEDELRKLAERAREEFGYAVFSKVRGYPAGDPRVCRRTRGGGPRPGFPQLQREVELLDLIAEGLRALDKGEEVELEEREPVSADTIRKLAEELN</sequence>
<comment type="caution">
    <text evidence="1">The sequence shown here is derived from an EMBL/GenBank/DDBJ whole genome shotgun (WGS) entry which is preliminary data.</text>
</comment>
<name>A0A832T234_9EURY</name>
<dbReference type="GeneID" id="1477635"/>
<gene>
    <name evidence="1" type="ORF">HA336_04700</name>
</gene>
<evidence type="ECO:0000313" key="2">
    <source>
        <dbReference type="Proteomes" id="UP000619545"/>
    </source>
</evidence>
<dbReference type="EMBL" id="DUJS01000004">
    <property type="protein sequence ID" value="HII70515.1"/>
    <property type="molecule type" value="Genomic_DNA"/>
</dbReference>
<protein>
    <submittedName>
        <fullName evidence="1">Methanogenesis marker 6 protein</fullName>
    </submittedName>
</protein>
<dbReference type="InterPro" id="IPR012025">
    <property type="entry name" value="Methan_mark_6"/>
</dbReference>
<dbReference type="Proteomes" id="UP000619545">
    <property type="component" value="Unassembled WGS sequence"/>
</dbReference>
<organism evidence="1 2">
    <name type="scientific">Methanopyrus kandleri</name>
    <dbReference type="NCBI Taxonomy" id="2320"/>
    <lineage>
        <taxon>Archaea</taxon>
        <taxon>Methanobacteriati</taxon>
        <taxon>Methanobacteriota</taxon>
        <taxon>Methanomada group</taxon>
        <taxon>Methanopyri</taxon>
        <taxon>Methanopyrales</taxon>
        <taxon>Methanopyraceae</taxon>
        <taxon>Methanopyrus</taxon>
    </lineage>
</organism>
<reference evidence="1" key="1">
    <citation type="journal article" date="2020" name="bioRxiv">
        <title>A rank-normalized archaeal taxonomy based on genome phylogeny resolves widespread incomplete and uneven classifications.</title>
        <authorList>
            <person name="Rinke C."/>
            <person name="Chuvochina M."/>
            <person name="Mussig A.J."/>
            <person name="Chaumeil P.-A."/>
            <person name="Waite D.W."/>
            <person name="Whitman W.B."/>
            <person name="Parks D.H."/>
            <person name="Hugenholtz P."/>
        </authorList>
    </citation>
    <scope>NUCLEOTIDE SEQUENCE</scope>
    <source>
        <strain evidence="1">UBA8853</strain>
    </source>
</reference>
<dbReference type="NCBIfam" id="TIGR03272">
    <property type="entry name" value="methan_mark_6"/>
    <property type="match status" value="1"/>
</dbReference>
<accession>A0A832T234</accession>
<proteinExistence type="predicted"/>
<dbReference type="AlphaFoldDB" id="A0A832T234"/>
<dbReference type="Pfam" id="PF09875">
    <property type="entry name" value="DUF2102"/>
    <property type="match status" value="1"/>
</dbReference>
<dbReference type="OMA" id="RCRAFRG"/>